<dbReference type="AlphaFoldDB" id="A0AA43RJI2"/>
<sequence>GEPYFLSAGETRYALAALKKDLIDFIGKKPDGTDTSVQHMNGEETLRIVCRVGQRSLWVGSYMDAAILKSATSVFTVWQIALTAFLLLQVGIFFYLMRRMVAQPINRFAGEVQRLEKEGMLQLAETPGNDMDFLYEAFLGVSGKLKAALEQSYKNKVLIYQAEIKYLQAQVNPHFLYNSFYHLYRMAKMEDNEGVAEMSRRLSSYYRYITRSDQNEVPLEMEYQNIVDYTDIQTIRFGDRIQVELEPLPDAYKNLTVPRFVLQPLFENAYYHGVEKQQSGRIRLHFRPEPGALVILVENNGACTDEELAAITQYLSRSEEGEKITALKNVKGRMRLLGGDLSISRGSLGGFCAALTLPCGEKEQIQGGEK</sequence>
<protein>
    <submittedName>
        <fullName evidence="3">Histidine kinase</fullName>
    </submittedName>
</protein>
<keyword evidence="1" id="KW-0472">Membrane</keyword>
<comment type="caution">
    <text evidence="3">The sequence shown here is derived from an EMBL/GenBank/DDBJ whole genome shotgun (WGS) entry which is preliminary data.</text>
</comment>
<keyword evidence="4" id="KW-1185">Reference proteome</keyword>
<proteinExistence type="predicted"/>
<dbReference type="EMBL" id="JAUMVS010000385">
    <property type="protein sequence ID" value="MDO4842947.1"/>
    <property type="molecule type" value="Genomic_DNA"/>
</dbReference>
<feature type="domain" description="Signal transduction histidine kinase internal region" evidence="2">
    <location>
        <begin position="162"/>
        <end position="241"/>
    </location>
</feature>
<feature type="non-terminal residue" evidence="3">
    <location>
        <position position="1"/>
    </location>
</feature>
<dbReference type="Gene3D" id="3.30.565.10">
    <property type="entry name" value="Histidine kinase-like ATPase, C-terminal domain"/>
    <property type="match status" value="1"/>
</dbReference>
<keyword evidence="1" id="KW-1133">Transmembrane helix</keyword>
<dbReference type="Pfam" id="PF06580">
    <property type="entry name" value="His_kinase"/>
    <property type="match status" value="1"/>
</dbReference>
<dbReference type="PANTHER" id="PTHR34220">
    <property type="entry name" value="SENSOR HISTIDINE KINASE YPDA"/>
    <property type="match status" value="1"/>
</dbReference>
<dbReference type="GO" id="GO:0000155">
    <property type="term" value="F:phosphorelay sensor kinase activity"/>
    <property type="evidence" value="ECO:0007669"/>
    <property type="project" value="InterPro"/>
</dbReference>
<dbReference type="InterPro" id="IPR010559">
    <property type="entry name" value="Sig_transdc_His_kin_internal"/>
</dbReference>
<evidence type="ECO:0000256" key="1">
    <source>
        <dbReference type="SAM" id="Phobius"/>
    </source>
</evidence>
<accession>A0AA43RJI2</accession>
<reference evidence="3" key="1">
    <citation type="submission" date="2023-07" db="EMBL/GenBank/DDBJ databases">
        <title>Between Cages and Wild: Unraveling the Impact of Captivity on Animal Microbiomes and Antimicrobial Resistance.</title>
        <authorList>
            <person name="Schmartz G.P."/>
            <person name="Rehner J."/>
            <person name="Schuff M.J."/>
            <person name="Becker S.L."/>
            <person name="Kravczyk M."/>
            <person name="Gurevich A."/>
            <person name="Francke R."/>
            <person name="Mueller R."/>
            <person name="Keller V."/>
            <person name="Keller A."/>
        </authorList>
    </citation>
    <scope>NUCLEOTIDE SEQUENCE</scope>
    <source>
        <strain evidence="3">S12M_St_49</strain>
    </source>
</reference>
<evidence type="ECO:0000259" key="2">
    <source>
        <dbReference type="Pfam" id="PF06580"/>
    </source>
</evidence>
<evidence type="ECO:0000313" key="4">
    <source>
        <dbReference type="Proteomes" id="UP001168575"/>
    </source>
</evidence>
<dbReference type="PANTHER" id="PTHR34220:SF7">
    <property type="entry name" value="SENSOR HISTIDINE KINASE YPDA"/>
    <property type="match status" value="1"/>
</dbReference>
<name>A0AA43RJI2_9ACTN</name>
<dbReference type="Proteomes" id="UP001168575">
    <property type="component" value="Unassembled WGS sequence"/>
</dbReference>
<dbReference type="InterPro" id="IPR036890">
    <property type="entry name" value="HATPase_C_sf"/>
</dbReference>
<keyword evidence="3" id="KW-0418">Kinase</keyword>
<dbReference type="GO" id="GO:0016020">
    <property type="term" value="C:membrane"/>
    <property type="evidence" value="ECO:0007669"/>
    <property type="project" value="InterPro"/>
</dbReference>
<keyword evidence="1" id="KW-0812">Transmembrane</keyword>
<organism evidence="3 4">
    <name type="scientific">Phoenicibacter congonensis</name>
    <dbReference type="NCBI Taxonomy" id="1944646"/>
    <lineage>
        <taxon>Bacteria</taxon>
        <taxon>Bacillati</taxon>
        <taxon>Actinomycetota</taxon>
        <taxon>Coriobacteriia</taxon>
        <taxon>Eggerthellales</taxon>
        <taxon>Eggerthellaceae</taxon>
        <taxon>Phoenicibacter</taxon>
    </lineage>
</organism>
<evidence type="ECO:0000313" key="3">
    <source>
        <dbReference type="EMBL" id="MDO4842947.1"/>
    </source>
</evidence>
<dbReference type="SUPFAM" id="SSF55874">
    <property type="entry name" value="ATPase domain of HSP90 chaperone/DNA topoisomerase II/histidine kinase"/>
    <property type="match status" value="1"/>
</dbReference>
<dbReference type="InterPro" id="IPR050640">
    <property type="entry name" value="Bact_2-comp_sensor_kinase"/>
</dbReference>
<gene>
    <name evidence="3" type="ORF">Q3982_09750</name>
</gene>
<feature type="transmembrane region" description="Helical" evidence="1">
    <location>
        <begin position="77"/>
        <end position="97"/>
    </location>
</feature>
<keyword evidence="3" id="KW-0808">Transferase</keyword>